<dbReference type="EMBL" id="JAVHJO010000006">
    <property type="protein sequence ID" value="KAK6539427.1"/>
    <property type="molecule type" value="Genomic_DNA"/>
</dbReference>
<dbReference type="AlphaFoldDB" id="A0AAV9XCN4"/>
<gene>
    <name evidence="2" type="ORF">TWF694_009652</name>
</gene>
<dbReference type="Proteomes" id="UP001365542">
    <property type="component" value="Unassembled WGS sequence"/>
</dbReference>
<feature type="compositionally biased region" description="Polar residues" evidence="1">
    <location>
        <begin position="146"/>
        <end position="172"/>
    </location>
</feature>
<keyword evidence="3" id="KW-1185">Reference proteome</keyword>
<comment type="caution">
    <text evidence="2">The sequence shown here is derived from an EMBL/GenBank/DDBJ whole genome shotgun (WGS) entry which is preliminary data.</text>
</comment>
<organism evidence="2 3">
    <name type="scientific">Orbilia ellipsospora</name>
    <dbReference type="NCBI Taxonomy" id="2528407"/>
    <lineage>
        <taxon>Eukaryota</taxon>
        <taxon>Fungi</taxon>
        <taxon>Dikarya</taxon>
        <taxon>Ascomycota</taxon>
        <taxon>Pezizomycotina</taxon>
        <taxon>Orbiliomycetes</taxon>
        <taxon>Orbiliales</taxon>
        <taxon>Orbiliaceae</taxon>
        <taxon>Orbilia</taxon>
    </lineage>
</organism>
<proteinExistence type="predicted"/>
<feature type="region of interest" description="Disordered" evidence="1">
    <location>
        <begin position="124"/>
        <end position="182"/>
    </location>
</feature>
<reference evidence="2 3" key="1">
    <citation type="submission" date="2019-10" db="EMBL/GenBank/DDBJ databases">
        <authorList>
            <person name="Palmer J.M."/>
        </authorList>
    </citation>
    <scope>NUCLEOTIDE SEQUENCE [LARGE SCALE GENOMIC DNA]</scope>
    <source>
        <strain evidence="2 3">TWF694</strain>
    </source>
</reference>
<name>A0AAV9XCN4_9PEZI</name>
<evidence type="ECO:0000313" key="3">
    <source>
        <dbReference type="Proteomes" id="UP001365542"/>
    </source>
</evidence>
<feature type="compositionally biased region" description="Basic residues" evidence="1">
    <location>
        <begin position="250"/>
        <end position="259"/>
    </location>
</feature>
<accession>A0AAV9XCN4</accession>
<feature type="compositionally biased region" description="Polar residues" evidence="1">
    <location>
        <begin position="214"/>
        <end position="239"/>
    </location>
</feature>
<feature type="compositionally biased region" description="Low complexity" evidence="1">
    <location>
        <begin position="127"/>
        <end position="143"/>
    </location>
</feature>
<feature type="region of interest" description="Disordered" evidence="1">
    <location>
        <begin position="214"/>
        <end position="261"/>
    </location>
</feature>
<evidence type="ECO:0000313" key="2">
    <source>
        <dbReference type="EMBL" id="KAK6539427.1"/>
    </source>
</evidence>
<evidence type="ECO:0000256" key="1">
    <source>
        <dbReference type="SAM" id="MobiDB-lite"/>
    </source>
</evidence>
<protein>
    <submittedName>
        <fullName evidence="2">Uncharacterized protein</fullName>
    </submittedName>
</protein>
<sequence>MPKIQSPTHQLLKFNRQPSLSKPNMTTNMCSLPIPTPEPRKRSIWEMSFDMDFTLYPDSPTLPHALDDVDLEDITIRGVTKASSFKHQEYAPSMLMYHPFDEKAYPEPAEWERMFDDLDSFPSRVRSPSVATVNTTAAAPPASRRGSVQFTPSTSSASVSRPNCACTETATRSSRRQDASAYPAHRRLSAMLANFSFCRSQESLSPRYQRSIYSQDISPSRRTSKTSLSMVPTTPSTAFSSRSRSVSSMHAHRQRHVSRRSNSQLLSHIGVGLMPCRMDNHSEDLQQVVAGIPVSAFIHPKMHIPGSAEYGPVQEDGGFDDAYPLRITRLWSFDEPKLPIELCNFDLYDLDSVIDACGKESTSQLGTGNRML</sequence>